<name>A0ACC2L662_PERAE</name>
<protein>
    <submittedName>
        <fullName evidence="1">Uncharacterized protein</fullName>
    </submittedName>
</protein>
<proteinExistence type="predicted"/>
<keyword evidence="2" id="KW-1185">Reference proteome</keyword>
<organism evidence="1 2">
    <name type="scientific">Persea americana</name>
    <name type="common">Avocado</name>
    <dbReference type="NCBI Taxonomy" id="3435"/>
    <lineage>
        <taxon>Eukaryota</taxon>
        <taxon>Viridiplantae</taxon>
        <taxon>Streptophyta</taxon>
        <taxon>Embryophyta</taxon>
        <taxon>Tracheophyta</taxon>
        <taxon>Spermatophyta</taxon>
        <taxon>Magnoliopsida</taxon>
        <taxon>Magnoliidae</taxon>
        <taxon>Laurales</taxon>
        <taxon>Lauraceae</taxon>
        <taxon>Persea</taxon>
    </lineage>
</organism>
<dbReference type="EMBL" id="CM056815">
    <property type="protein sequence ID" value="KAJ8628929.1"/>
    <property type="molecule type" value="Genomic_DNA"/>
</dbReference>
<sequence>MGRRHRRQPPPSPATRSGGGDPGVFSPQRPKTATTETPNGQSFRFSVSSPVTARSSDKDRSSFSPPVDQLVFFSGRSTSPIAALWFLYDDESSNAQRQRRSAMDWLTARCTVQGANQTEKDMESAHIVIERDMEERVTYRMLLEAAILGTKMEELPTLLQDDPAILDRATPTYPLLYDDPSNAPPGNGIGATRDCRICKTGPNGGQDHQSRVLKELSEVLDLVIQYNC</sequence>
<reference evidence="1 2" key="1">
    <citation type="journal article" date="2022" name="Hortic Res">
        <title>A haplotype resolved chromosomal level avocado genome allows analysis of novel avocado genes.</title>
        <authorList>
            <person name="Nath O."/>
            <person name="Fletcher S.J."/>
            <person name="Hayward A."/>
            <person name="Shaw L.M."/>
            <person name="Masouleh A.K."/>
            <person name="Furtado A."/>
            <person name="Henry R.J."/>
            <person name="Mitter N."/>
        </authorList>
    </citation>
    <scope>NUCLEOTIDE SEQUENCE [LARGE SCALE GENOMIC DNA]</scope>
    <source>
        <strain evidence="2">cv. Hass</strain>
    </source>
</reference>
<comment type="caution">
    <text evidence="1">The sequence shown here is derived from an EMBL/GenBank/DDBJ whole genome shotgun (WGS) entry which is preliminary data.</text>
</comment>
<gene>
    <name evidence="1" type="ORF">MRB53_022252</name>
</gene>
<dbReference type="Proteomes" id="UP001234297">
    <property type="component" value="Chromosome 7"/>
</dbReference>
<evidence type="ECO:0000313" key="1">
    <source>
        <dbReference type="EMBL" id="KAJ8628929.1"/>
    </source>
</evidence>
<accession>A0ACC2L662</accession>
<evidence type="ECO:0000313" key="2">
    <source>
        <dbReference type="Proteomes" id="UP001234297"/>
    </source>
</evidence>